<keyword evidence="3" id="KW-1185">Reference proteome</keyword>
<gene>
    <name evidence="2" type="ORF">FX988_02856</name>
</gene>
<name>A0A857JMP3_9ALTE</name>
<dbReference type="KEGG" id="pmes:FX988_02856"/>
<dbReference type="AlphaFoldDB" id="A0A857JMP3"/>
<keyword evidence="1" id="KW-0812">Transmembrane</keyword>
<organism evidence="2 3">
    <name type="scientific">Paraglaciecola mesophila</name>
    <dbReference type="NCBI Taxonomy" id="197222"/>
    <lineage>
        <taxon>Bacteria</taxon>
        <taxon>Pseudomonadati</taxon>
        <taxon>Pseudomonadota</taxon>
        <taxon>Gammaproteobacteria</taxon>
        <taxon>Alteromonadales</taxon>
        <taxon>Alteromonadaceae</taxon>
        <taxon>Paraglaciecola</taxon>
    </lineage>
</organism>
<feature type="transmembrane region" description="Helical" evidence="1">
    <location>
        <begin position="12"/>
        <end position="36"/>
    </location>
</feature>
<evidence type="ECO:0000313" key="3">
    <source>
        <dbReference type="Proteomes" id="UP000464524"/>
    </source>
</evidence>
<proteinExistence type="predicted"/>
<keyword evidence="1" id="KW-1133">Transmembrane helix</keyword>
<evidence type="ECO:0000313" key="2">
    <source>
        <dbReference type="EMBL" id="QHJ12598.1"/>
    </source>
</evidence>
<reference evidence="2 3" key="1">
    <citation type="submission" date="2019-12" db="EMBL/GenBank/DDBJ databases">
        <title>Genome sequencing and assembly of endphytes of Porphyra tenera.</title>
        <authorList>
            <person name="Park J.M."/>
            <person name="Shin R."/>
            <person name="Jo S.H."/>
        </authorList>
    </citation>
    <scope>NUCLEOTIDE SEQUENCE [LARGE SCALE GENOMIC DNA]</scope>
    <source>
        <strain evidence="2 3">GPM4</strain>
    </source>
</reference>
<protein>
    <submittedName>
        <fullName evidence="2">Uncharacterized protein</fullName>
    </submittedName>
</protein>
<accession>A0A857JMP3</accession>
<dbReference type="Proteomes" id="UP000464524">
    <property type="component" value="Chromosome"/>
</dbReference>
<keyword evidence="1" id="KW-0472">Membrane</keyword>
<evidence type="ECO:0000256" key="1">
    <source>
        <dbReference type="SAM" id="Phobius"/>
    </source>
</evidence>
<dbReference type="EMBL" id="CP047656">
    <property type="protein sequence ID" value="QHJ12598.1"/>
    <property type="molecule type" value="Genomic_DNA"/>
</dbReference>
<sequence length="47" mass="4949">MAVKFGYGTYKLAHIAVVCLSIKGDVAVALFCVSGLPSGYCLLLENL</sequence>